<evidence type="ECO:0000313" key="2">
    <source>
        <dbReference type="Proteomes" id="UP000821845"/>
    </source>
</evidence>
<gene>
    <name evidence="1" type="ORF">HPB50_016759</name>
</gene>
<dbReference type="Proteomes" id="UP000821845">
    <property type="component" value="Chromosome 10"/>
</dbReference>
<reference evidence="1" key="1">
    <citation type="submission" date="2020-05" db="EMBL/GenBank/DDBJ databases">
        <title>Large-scale comparative analyses of tick genomes elucidate their genetic diversity and vector capacities.</title>
        <authorList>
            <person name="Jia N."/>
            <person name="Wang J."/>
            <person name="Shi W."/>
            <person name="Du L."/>
            <person name="Sun Y."/>
            <person name="Zhan W."/>
            <person name="Jiang J."/>
            <person name="Wang Q."/>
            <person name="Zhang B."/>
            <person name="Ji P."/>
            <person name="Sakyi L.B."/>
            <person name="Cui X."/>
            <person name="Yuan T."/>
            <person name="Jiang B."/>
            <person name="Yang W."/>
            <person name="Lam T.T.-Y."/>
            <person name="Chang Q."/>
            <person name="Ding S."/>
            <person name="Wang X."/>
            <person name="Zhu J."/>
            <person name="Ruan X."/>
            <person name="Zhao L."/>
            <person name="Wei J."/>
            <person name="Que T."/>
            <person name="Du C."/>
            <person name="Cheng J."/>
            <person name="Dai P."/>
            <person name="Han X."/>
            <person name="Huang E."/>
            <person name="Gao Y."/>
            <person name="Liu J."/>
            <person name="Shao H."/>
            <person name="Ye R."/>
            <person name="Li L."/>
            <person name="Wei W."/>
            <person name="Wang X."/>
            <person name="Wang C."/>
            <person name="Yang T."/>
            <person name="Huo Q."/>
            <person name="Li W."/>
            <person name="Guo W."/>
            <person name="Chen H."/>
            <person name="Zhou L."/>
            <person name="Ni X."/>
            <person name="Tian J."/>
            <person name="Zhou Y."/>
            <person name="Sheng Y."/>
            <person name="Liu T."/>
            <person name="Pan Y."/>
            <person name="Xia L."/>
            <person name="Li J."/>
            <person name="Zhao F."/>
            <person name="Cao W."/>
        </authorList>
    </citation>
    <scope>NUCLEOTIDE SEQUENCE</scope>
    <source>
        <strain evidence="1">Hyas-2018</strain>
    </source>
</reference>
<organism evidence="1 2">
    <name type="scientific">Hyalomma asiaticum</name>
    <name type="common">Tick</name>
    <dbReference type="NCBI Taxonomy" id="266040"/>
    <lineage>
        <taxon>Eukaryota</taxon>
        <taxon>Metazoa</taxon>
        <taxon>Ecdysozoa</taxon>
        <taxon>Arthropoda</taxon>
        <taxon>Chelicerata</taxon>
        <taxon>Arachnida</taxon>
        <taxon>Acari</taxon>
        <taxon>Parasitiformes</taxon>
        <taxon>Ixodida</taxon>
        <taxon>Ixodoidea</taxon>
        <taxon>Ixodidae</taxon>
        <taxon>Hyalomminae</taxon>
        <taxon>Hyalomma</taxon>
    </lineage>
</organism>
<keyword evidence="2" id="KW-1185">Reference proteome</keyword>
<dbReference type="EMBL" id="CM023490">
    <property type="protein sequence ID" value="KAH6943163.1"/>
    <property type="molecule type" value="Genomic_DNA"/>
</dbReference>
<proteinExistence type="predicted"/>
<protein>
    <submittedName>
        <fullName evidence="1">Uncharacterized protein</fullName>
    </submittedName>
</protein>
<comment type="caution">
    <text evidence="1">The sequence shown here is derived from an EMBL/GenBank/DDBJ whole genome shotgun (WGS) entry which is preliminary data.</text>
</comment>
<sequence>MNTSTFYGPRKARQKTTACDIPSGSEDSDLSDSDDDYPPESGQKKQMEQLKLHAKKEVEMRFGQSIRTVCSKMQLGSRYALRQTEELILPGTLQTASKVKKYSSITPWINPIVNHF</sequence>
<evidence type="ECO:0000313" key="1">
    <source>
        <dbReference type="EMBL" id="KAH6943163.1"/>
    </source>
</evidence>
<accession>A0ACB7T892</accession>
<name>A0ACB7T892_HYAAI</name>